<reference evidence="1 2" key="1">
    <citation type="journal article" date="2015" name="Genome Biol.">
        <title>Comparative genomics of Steinernema reveals deeply conserved gene regulatory networks.</title>
        <authorList>
            <person name="Dillman A.R."/>
            <person name="Macchietto M."/>
            <person name="Porter C.F."/>
            <person name="Rogers A."/>
            <person name="Williams B."/>
            <person name="Antoshechkin I."/>
            <person name="Lee M.M."/>
            <person name="Goodwin Z."/>
            <person name="Lu X."/>
            <person name="Lewis E.E."/>
            <person name="Goodrich-Blair H."/>
            <person name="Stock S.P."/>
            <person name="Adams B.J."/>
            <person name="Sternberg P.W."/>
            <person name="Mortazavi A."/>
        </authorList>
    </citation>
    <scope>NUCLEOTIDE SEQUENCE [LARGE SCALE GENOMIC DNA]</scope>
    <source>
        <strain evidence="1 2">ALL</strain>
    </source>
</reference>
<name>A0A4U8UMM8_STECR</name>
<keyword evidence="2" id="KW-1185">Reference proteome</keyword>
<dbReference type="Proteomes" id="UP000298663">
    <property type="component" value="Chromosome X"/>
</dbReference>
<gene>
    <name evidence="1" type="ORF">L596_001578</name>
</gene>
<evidence type="ECO:0000313" key="1">
    <source>
        <dbReference type="EMBL" id="TMS33889.1"/>
    </source>
</evidence>
<dbReference type="AlphaFoldDB" id="A0A4U8UMM8"/>
<evidence type="ECO:0000313" key="2">
    <source>
        <dbReference type="Proteomes" id="UP000298663"/>
    </source>
</evidence>
<reference evidence="1 2" key="2">
    <citation type="journal article" date="2019" name="G3 (Bethesda)">
        <title>Hybrid Assembly of the Genome of the Entomopathogenic Nematode Steinernema carpocapsae Identifies the X-Chromosome.</title>
        <authorList>
            <person name="Serra L."/>
            <person name="Macchietto M."/>
            <person name="Macias-Munoz A."/>
            <person name="McGill C.J."/>
            <person name="Rodriguez I.M."/>
            <person name="Rodriguez B."/>
            <person name="Murad R."/>
            <person name="Mortazavi A."/>
        </authorList>
    </citation>
    <scope>NUCLEOTIDE SEQUENCE [LARGE SCALE GENOMIC DNA]</scope>
    <source>
        <strain evidence="1 2">ALL</strain>
    </source>
</reference>
<accession>A0A4U8UMM8</accession>
<organism evidence="1 2">
    <name type="scientific">Steinernema carpocapsae</name>
    <name type="common">Entomopathogenic nematode</name>
    <dbReference type="NCBI Taxonomy" id="34508"/>
    <lineage>
        <taxon>Eukaryota</taxon>
        <taxon>Metazoa</taxon>
        <taxon>Ecdysozoa</taxon>
        <taxon>Nematoda</taxon>
        <taxon>Chromadorea</taxon>
        <taxon>Rhabditida</taxon>
        <taxon>Tylenchina</taxon>
        <taxon>Panagrolaimomorpha</taxon>
        <taxon>Strongyloidoidea</taxon>
        <taxon>Steinernematidae</taxon>
        <taxon>Steinernema</taxon>
    </lineage>
</organism>
<dbReference type="EMBL" id="CM016762">
    <property type="protein sequence ID" value="TMS33889.1"/>
    <property type="molecule type" value="Genomic_DNA"/>
</dbReference>
<sequence length="78" mass="9067">MQSVCEARVSRLPTFPSLLDLLIAGFCKIQRREREADSQKGEREAAACKSFVDRFTIFDFGHFAFSQNRIRRIHDRSC</sequence>
<proteinExistence type="predicted"/>
<dbReference type="EMBL" id="AZBU02000001">
    <property type="protein sequence ID" value="TMS33889.1"/>
    <property type="molecule type" value="Genomic_DNA"/>
</dbReference>
<comment type="caution">
    <text evidence="1">The sequence shown here is derived from an EMBL/GenBank/DDBJ whole genome shotgun (WGS) entry which is preliminary data.</text>
</comment>
<protein>
    <submittedName>
        <fullName evidence="1">Uncharacterized protein</fullName>
    </submittedName>
</protein>